<dbReference type="NCBIfam" id="TIGR00797">
    <property type="entry name" value="matE"/>
    <property type="match status" value="1"/>
</dbReference>
<name>A0A8J3CMQ1_9PROT</name>
<protein>
    <submittedName>
        <fullName evidence="8">MATE family efflux transporter</fullName>
    </submittedName>
</protein>
<evidence type="ECO:0000256" key="4">
    <source>
        <dbReference type="ARBA" id="ARBA00022692"/>
    </source>
</evidence>
<dbReference type="GO" id="GO:0005886">
    <property type="term" value="C:plasma membrane"/>
    <property type="evidence" value="ECO:0007669"/>
    <property type="project" value="UniProtKB-SubCell"/>
</dbReference>
<evidence type="ECO:0000256" key="6">
    <source>
        <dbReference type="ARBA" id="ARBA00023136"/>
    </source>
</evidence>
<dbReference type="AlphaFoldDB" id="A0A8J3CMQ1"/>
<evidence type="ECO:0000256" key="2">
    <source>
        <dbReference type="ARBA" id="ARBA00022448"/>
    </source>
</evidence>
<dbReference type="Proteomes" id="UP000634004">
    <property type="component" value="Unassembled WGS sequence"/>
</dbReference>
<keyword evidence="3" id="KW-1003">Cell membrane</keyword>
<evidence type="ECO:0000256" key="5">
    <source>
        <dbReference type="ARBA" id="ARBA00022989"/>
    </source>
</evidence>
<proteinExistence type="predicted"/>
<keyword evidence="5 7" id="KW-1133">Transmembrane helix</keyword>
<dbReference type="EMBL" id="BMZH01000002">
    <property type="protein sequence ID" value="GHA86351.1"/>
    <property type="molecule type" value="Genomic_DNA"/>
</dbReference>
<accession>A0A8J3CMQ1</accession>
<feature type="transmembrane region" description="Helical" evidence="7">
    <location>
        <begin position="301"/>
        <end position="324"/>
    </location>
</feature>
<dbReference type="InterPro" id="IPR002528">
    <property type="entry name" value="MATE_fam"/>
</dbReference>
<dbReference type="PIRSF" id="PIRSF006603">
    <property type="entry name" value="DinF"/>
    <property type="match status" value="1"/>
</dbReference>
<gene>
    <name evidence="8" type="ORF">GCM10009069_06950</name>
</gene>
<evidence type="ECO:0000256" key="1">
    <source>
        <dbReference type="ARBA" id="ARBA00004429"/>
    </source>
</evidence>
<feature type="transmembrane region" description="Helical" evidence="7">
    <location>
        <begin position="61"/>
        <end position="87"/>
    </location>
</feature>
<feature type="transmembrane region" description="Helical" evidence="7">
    <location>
        <begin position="407"/>
        <end position="428"/>
    </location>
</feature>
<dbReference type="PANTHER" id="PTHR43549:SF3">
    <property type="entry name" value="MULTIDRUG RESISTANCE PROTEIN YPNP-RELATED"/>
    <property type="match status" value="1"/>
</dbReference>
<keyword evidence="4 7" id="KW-0812">Transmembrane</keyword>
<feature type="transmembrane region" description="Helical" evidence="7">
    <location>
        <begin position="211"/>
        <end position="232"/>
    </location>
</feature>
<feature type="transmembrane region" description="Helical" evidence="7">
    <location>
        <begin position="146"/>
        <end position="163"/>
    </location>
</feature>
<dbReference type="GO" id="GO:0042910">
    <property type="term" value="F:xenobiotic transmembrane transporter activity"/>
    <property type="evidence" value="ECO:0007669"/>
    <property type="project" value="InterPro"/>
</dbReference>
<evidence type="ECO:0000313" key="9">
    <source>
        <dbReference type="Proteomes" id="UP000634004"/>
    </source>
</evidence>
<organism evidence="8 9">
    <name type="scientific">Algimonas arctica</name>
    <dbReference type="NCBI Taxonomy" id="1479486"/>
    <lineage>
        <taxon>Bacteria</taxon>
        <taxon>Pseudomonadati</taxon>
        <taxon>Pseudomonadota</taxon>
        <taxon>Alphaproteobacteria</taxon>
        <taxon>Maricaulales</taxon>
        <taxon>Robiginitomaculaceae</taxon>
        <taxon>Algimonas</taxon>
    </lineage>
</organism>
<evidence type="ECO:0000256" key="7">
    <source>
        <dbReference type="SAM" id="Phobius"/>
    </source>
</evidence>
<feature type="transmembrane region" description="Helical" evidence="7">
    <location>
        <begin position="434"/>
        <end position="453"/>
    </location>
</feature>
<keyword evidence="9" id="KW-1185">Reference proteome</keyword>
<sequence length="464" mass="48421">MPADPKPSGAKIDLTQGPVQGHILRMLGPFSLAVIAMISTGLVDSFFLGNLGGDANPRAGTIALAALGIAFPLTFIGNSANIGLGAGTMSAISRALGEGDTERARRHAAAAILFALLVMSVLVTLMILTMPFVIGLMGAGGEVRTAALSYLTISLPGLIIVAVNSMCNNTLRAHGEAMLPSSIMILGAFLNMAMDPFLIFGIGPFPRMEVAGAALATVIGNGIAMMYGLYLVRFVRRAVDFTTIRLATLRHAWATIAAVGVPAMGTNMIVPLATGLATAAVTRMTSETGLAAFSLASRLELLSVGLLYALSACIGSVTGQNGGAGRTDRVEEAFRVSYKICLIWGTLMAIVLALIARPLLSVFSNDPALIAMAVPYFYIVPITVFAYGYVFVTAAGFNALGRPKYGFVFTTIRSLVLYAPLVSLGTWAHGLMGAFIGIAVANLLAGLAARYWALNHAPMTARKS</sequence>
<feature type="transmembrane region" description="Helical" evidence="7">
    <location>
        <begin position="30"/>
        <end position="49"/>
    </location>
</feature>
<comment type="caution">
    <text evidence="8">The sequence shown here is derived from an EMBL/GenBank/DDBJ whole genome shotgun (WGS) entry which is preliminary data.</text>
</comment>
<feature type="transmembrane region" description="Helical" evidence="7">
    <location>
        <begin position="376"/>
        <end position="400"/>
    </location>
</feature>
<feature type="transmembrane region" description="Helical" evidence="7">
    <location>
        <begin position="336"/>
        <end position="356"/>
    </location>
</feature>
<feature type="transmembrane region" description="Helical" evidence="7">
    <location>
        <begin position="108"/>
        <end position="134"/>
    </location>
</feature>
<feature type="transmembrane region" description="Helical" evidence="7">
    <location>
        <begin position="183"/>
        <end position="205"/>
    </location>
</feature>
<dbReference type="InterPro" id="IPR052031">
    <property type="entry name" value="Membrane_Transporter-Flippase"/>
</dbReference>
<reference evidence="8" key="1">
    <citation type="journal article" date="2014" name="Int. J. Syst. Evol. Microbiol.">
        <title>Complete genome sequence of Corynebacterium casei LMG S-19264T (=DSM 44701T), isolated from a smear-ripened cheese.</title>
        <authorList>
            <consortium name="US DOE Joint Genome Institute (JGI-PGF)"/>
            <person name="Walter F."/>
            <person name="Albersmeier A."/>
            <person name="Kalinowski J."/>
            <person name="Ruckert C."/>
        </authorList>
    </citation>
    <scope>NUCLEOTIDE SEQUENCE</scope>
    <source>
        <strain evidence="8">KCTC 32513</strain>
    </source>
</reference>
<dbReference type="InterPro" id="IPR048279">
    <property type="entry name" value="MdtK-like"/>
</dbReference>
<keyword evidence="6 7" id="KW-0472">Membrane</keyword>
<dbReference type="Pfam" id="PF01554">
    <property type="entry name" value="MatE"/>
    <property type="match status" value="2"/>
</dbReference>
<keyword evidence="2" id="KW-0813">Transport</keyword>
<dbReference type="GO" id="GO:0015297">
    <property type="term" value="F:antiporter activity"/>
    <property type="evidence" value="ECO:0007669"/>
    <property type="project" value="InterPro"/>
</dbReference>
<reference evidence="8" key="2">
    <citation type="submission" date="2020-09" db="EMBL/GenBank/DDBJ databases">
        <authorList>
            <person name="Sun Q."/>
            <person name="Kim S."/>
        </authorList>
    </citation>
    <scope>NUCLEOTIDE SEQUENCE</scope>
    <source>
        <strain evidence="8">KCTC 32513</strain>
    </source>
</reference>
<dbReference type="PANTHER" id="PTHR43549">
    <property type="entry name" value="MULTIDRUG RESISTANCE PROTEIN YPNP-RELATED"/>
    <property type="match status" value="1"/>
</dbReference>
<comment type="subcellular location">
    <subcellularLocation>
        <location evidence="1">Cell inner membrane</location>
        <topology evidence="1">Multi-pass membrane protein</topology>
    </subcellularLocation>
</comment>
<evidence type="ECO:0000313" key="8">
    <source>
        <dbReference type="EMBL" id="GHA86351.1"/>
    </source>
</evidence>
<feature type="transmembrane region" description="Helical" evidence="7">
    <location>
        <begin position="253"/>
        <end position="281"/>
    </location>
</feature>
<evidence type="ECO:0000256" key="3">
    <source>
        <dbReference type="ARBA" id="ARBA00022475"/>
    </source>
</evidence>